<evidence type="ECO:0000256" key="6">
    <source>
        <dbReference type="SAM" id="Phobius"/>
    </source>
</evidence>
<proteinExistence type="inferred from homology"/>
<evidence type="ECO:0000256" key="3">
    <source>
        <dbReference type="ARBA" id="ARBA00022692"/>
    </source>
</evidence>
<evidence type="ECO:0000313" key="9">
    <source>
        <dbReference type="Proteomes" id="UP000288804"/>
    </source>
</evidence>
<evidence type="ECO:0000256" key="2">
    <source>
        <dbReference type="ARBA" id="ARBA00010631"/>
    </source>
</evidence>
<dbReference type="InterPro" id="IPR033580">
    <property type="entry name" value="Nurim-like"/>
</dbReference>
<sequence length="252" mass="28942">MKKLILLVYGAISYLIGMTGLFFLISLLQGWVSTAMSIPDVSFSLRAALINISLLLLFSIQHSYMAHHSYKDRFNLSPAAERATYVLFSGVLMILLFLYWQPLPHYLWQLPPGSTVAILLLTLGWIGWLIVFASTFMVSHADLFGLRQSWLQWKQKPYTPLPFKINIFYALCRHPIMAGFLLAFWATPDMTSSRILFAAGMTIYILIGIHLEEKGLQTELGEPYIDYCQRTPKLIPQIFHRHKNAENNSRRQ</sequence>
<feature type="transmembrane region" description="Helical" evidence="6">
    <location>
        <begin position="120"/>
        <end position="146"/>
    </location>
</feature>
<comment type="similarity">
    <text evidence="2">Belongs to the nurim family.</text>
</comment>
<dbReference type="Gene3D" id="1.20.120.1630">
    <property type="match status" value="1"/>
</dbReference>
<evidence type="ECO:0000259" key="7">
    <source>
        <dbReference type="Pfam" id="PF07298"/>
    </source>
</evidence>
<name>A0ABX5QZG9_9GAMM</name>
<feature type="transmembrane region" description="Helical" evidence="6">
    <location>
        <begin position="167"/>
        <end position="186"/>
    </location>
</feature>
<dbReference type="Pfam" id="PF07298">
    <property type="entry name" value="NnrU"/>
    <property type="match status" value="1"/>
</dbReference>
<dbReference type="PANTHER" id="PTHR31040:SF1">
    <property type="entry name" value="NURIM"/>
    <property type="match status" value="1"/>
</dbReference>
<feature type="domain" description="NnrU" evidence="7">
    <location>
        <begin position="53"/>
        <end position="211"/>
    </location>
</feature>
<dbReference type="RefSeq" id="WP_129196213.1">
    <property type="nucleotide sequence ID" value="NZ_CABHXI010000063.1"/>
</dbReference>
<evidence type="ECO:0000313" key="8">
    <source>
        <dbReference type="EMBL" id="QAX78652.1"/>
    </source>
</evidence>
<protein>
    <submittedName>
        <fullName evidence="8">Isoprenylcysteine carboxylmethyltransferase family protein</fullName>
    </submittedName>
</protein>
<dbReference type="Proteomes" id="UP000288804">
    <property type="component" value="Chromosome"/>
</dbReference>
<dbReference type="PANTHER" id="PTHR31040">
    <property type="entry name" value="NURIM"/>
    <property type="match status" value="1"/>
</dbReference>
<comment type="subcellular location">
    <subcellularLocation>
        <location evidence="1">Membrane</location>
        <topology evidence="1">Multi-pass membrane protein</topology>
    </subcellularLocation>
</comment>
<feature type="transmembrane region" description="Helical" evidence="6">
    <location>
        <begin position="192"/>
        <end position="211"/>
    </location>
</feature>
<accession>A0ABX5QZG9</accession>
<keyword evidence="5 6" id="KW-0472">Membrane</keyword>
<keyword evidence="3 6" id="KW-0812">Transmembrane</keyword>
<feature type="transmembrane region" description="Helical" evidence="6">
    <location>
        <begin position="83"/>
        <end position="100"/>
    </location>
</feature>
<feature type="transmembrane region" description="Helical" evidence="6">
    <location>
        <begin position="7"/>
        <end position="31"/>
    </location>
</feature>
<dbReference type="InterPro" id="IPR009915">
    <property type="entry name" value="NnrU_dom"/>
</dbReference>
<reference evidence="9" key="1">
    <citation type="submission" date="2018-09" db="EMBL/GenBank/DDBJ databases">
        <title>Yersinia hibernicus sp. nov.</title>
        <authorList>
            <person name="Nguyen S.V."/>
            <person name="Mundanda D.M."/>
            <person name="Anes J."/>
            <person name="Fanning S."/>
        </authorList>
    </citation>
    <scope>NUCLEOTIDE SEQUENCE [LARGE SCALE GENOMIC DNA]</scope>
    <source>
        <strain evidence="9">CFS1934</strain>
    </source>
</reference>
<evidence type="ECO:0000256" key="1">
    <source>
        <dbReference type="ARBA" id="ARBA00004141"/>
    </source>
</evidence>
<gene>
    <name evidence="8" type="ORF">D5F51_08825</name>
</gene>
<organism evidence="8 9">
    <name type="scientific">Yersinia hibernica</name>
    <dbReference type="NCBI Taxonomy" id="2339259"/>
    <lineage>
        <taxon>Bacteria</taxon>
        <taxon>Pseudomonadati</taxon>
        <taxon>Pseudomonadota</taxon>
        <taxon>Gammaproteobacteria</taxon>
        <taxon>Enterobacterales</taxon>
        <taxon>Yersiniaceae</taxon>
        <taxon>Yersinia</taxon>
    </lineage>
</organism>
<keyword evidence="9" id="KW-1185">Reference proteome</keyword>
<feature type="transmembrane region" description="Helical" evidence="6">
    <location>
        <begin position="43"/>
        <end position="62"/>
    </location>
</feature>
<evidence type="ECO:0000256" key="5">
    <source>
        <dbReference type="ARBA" id="ARBA00023136"/>
    </source>
</evidence>
<evidence type="ECO:0000256" key="4">
    <source>
        <dbReference type="ARBA" id="ARBA00022989"/>
    </source>
</evidence>
<keyword evidence="4 6" id="KW-1133">Transmembrane helix</keyword>
<dbReference type="EMBL" id="CP032487">
    <property type="protein sequence ID" value="QAX78652.1"/>
    <property type="molecule type" value="Genomic_DNA"/>
</dbReference>